<dbReference type="SUPFAM" id="SSF74650">
    <property type="entry name" value="Galactose mutarotase-like"/>
    <property type="match status" value="1"/>
</dbReference>
<dbReference type="InterPro" id="IPR033403">
    <property type="entry name" value="DUF5110"/>
</dbReference>
<evidence type="ECO:0000259" key="3">
    <source>
        <dbReference type="Pfam" id="PF01055"/>
    </source>
</evidence>
<dbReference type="PANTHER" id="PTHR22762">
    <property type="entry name" value="ALPHA-GLUCOSIDASE"/>
    <property type="match status" value="1"/>
</dbReference>
<proteinExistence type="inferred from homology"/>
<dbReference type="Gene3D" id="3.20.20.80">
    <property type="entry name" value="Glycosidases"/>
    <property type="match status" value="1"/>
</dbReference>
<evidence type="ECO:0000256" key="1">
    <source>
        <dbReference type="ARBA" id="ARBA00007806"/>
    </source>
</evidence>
<dbReference type="InterPro" id="IPR025887">
    <property type="entry name" value="Glyco_hydro_31_N_dom"/>
</dbReference>
<feature type="domain" description="Glycosyl hydrolase family 31 C-terminal" evidence="6">
    <location>
        <begin position="599"/>
        <end position="686"/>
    </location>
</feature>
<dbReference type="Pfam" id="PF21365">
    <property type="entry name" value="Glyco_hydro_31_3rd"/>
    <property type="match status" value="1"/>
</dbReference>
<dbReference type="Gene3D" id="2.60.40.1760">
    <property type="entry name" value="glycosyl hydrolase (family 31)"/>
    <property type="match status" value="1"/>
</dbReference>
<evidence type="ECO:0000259" key="6">
    <source>
        <dbReference type="Pfam" id="PF21365"/>
    </source>
</evidence>
<keyword evidence="2 7" id="KW-0378">Hydrolase</keyword>
<keyword evidence="8" id="KW-1185">Reference proteome</keyword>
<dbReference type="AlphaFoldDB" id="A0A9X1UUZ7"/>
<dbReference type="SUPFAM" id="SSF51011">
    <property type="entry name" value="Glycosyl hydrolase domain"/>
    <property type="match status" value="1"/>
</dbReference>
<dbReference type="Pfam" id="PF17137">
    <property type="entry name" value="DUF5110"/>
    <property type="match status" value="1"/>
</dbReference>
<feature type="domain" description="Glycoside hydrolase family 31 TIM barrel" evidence="3">
    <location>
        <begin position="258"/>
        <end position="590"/>
    </location>
</feature>
<sequence>MLKQFLSNITLVISFIFICNSYSQDSQSLNCNSYELNGNRVIFGCDKGAKLSLKFLDSRNIKFWYSPDGSFKRNNESFAVINDEFDKDYKVDVSESASNFEVFTGDLRVIVQKAPLQVQIFDKYQRLVLGDLDAEAYVTDGSGVETRKVLREDEQFFGLGEKAGPLNRRGRSYKMWNSDKPCYSENEDPLYKSIPFFLSTHNYGIFLDNTYKTEFDFGDKNEDYFSFSAPDGPFIYYFMYGKDFKEIIGSYLRLTGKPIMPPNWALGWSQSRGLLTNENLTRDIAKEYRERNIPCDIIYQDIGWVDGLQNFDWREDRYDDPEDMLSDLAEKGFKVIVSQDPVISQATKAQWEEANNEGYLVLDDRTGKAYDMPWPWGGNAGVVDFTKPGVADWWGELQQKPLDDGVKGFWTDMGEPAWSNEESTDRLHMKHHLGMHDEIHNVYGLTWDKVVTEQFNQRNPNTRVFQMTRAAYAGMQRYTFGWSGDSGNGRDVADGWDNLANQIPVGLSAGMGLIPFWTTDISGYCGEITDYDEFAELYIRWLQFGIFNPLSRAHHEGNNAVEPWLFGQEAEKIAKRSIELKYQLHPYLYTYAREAYDTGMPIMRALVLEYPGDEKTYHAEGEFLFGEEILIAPVVEEGERIKEVYLPEGDWFDYNNPQKLYEGEQEIEVDAPLDVIPMFVKAGSIIPKMPVMDYIGQMDNAPMILEIFPSKKTSEFTIYEDDGTTNDYEHGEFVKTRIATSMSTSGMNIEINEPEVSGGFDNSTKRNYWLEVHLTEKPASVSLNSEKLKKSKIEKLQENWNSEFDKSGYHYDKEKKMLQILIPDTKESLEITLKY</sequence>
<dbReference type="GO" id="GO:0030246">
    <property type="term" value="F:carbohydrate binding"/>
    <property type="evidence" value="ECO:0007669"/>
    <property type="project" value="InterPro"/>
</dbReference>
<feature type="domain" description="Glycoside hydrolase family 31 N-terminal" evidence="4">
    <location>
        <begin position="51"/>
        <end position="216"/>
    </location>
</feature>
<dbReference type="InterPro" id="IPR011013">
    <property type="entry name" value="Gal_mutarotase_sf_dom"/>
</dbReference>
<accession>A0A9X1UUZ7</accession>
<dbReference type="EMBL" id="JAJSON010000009">
    <property type="protein sequence ID" value="MCG9970601.1"/>
    <property type="molecule type" value="Genomic_DNA"/>
</dbReference>
<keyword evidence="2" id="KW-0326">Glycosidase</keyword>
<evidence type="ECO:0000256" key="2">
    <source>
        <dbReference type="RuleBase" id="RU361185"/>
    </source>
</evidence>
<dbReference type="RefSeq" id="WP_240096055.1">
    <property type="nucleotide sequence ID" value="NZ_JAJSON010000009.1"/>
</dbReference>
<organism evidence="7 8">
    <name type="scientific">Christiangramia crocea</name>
    <dbReference type="NCBI Taxonomy" id="2904124"/>
    <lineage>
        <taxon>Bacteria</taxon>
        <taxon>Pseudomonadati</taxon>
        <taxon>Bacteroidota</taxon>
        <taxon>Flavobacteriia</taxon>
        <taxon>Flavobacteriales</taxon>
        <taxon>Flavobacteriaceae</taxon>
        <taxon>Christiangramia</taxon>
    </lineage>
</organism>
<reference evidence="7" key="1">
    <citation type="submission" date="2021-12" db="EMBL/GenBank/DDBJ databases">
        <title>Description of Gramella crocea sp. nov., a new bacterium isolated from activated sludge.</title>
        <authorList>
            <person name="Zhang X."/>
        </authorList>
    </citation>
    <scope>NUCLEOTIDE SEQUENCE</scope>
    <source>
        <strain evidence="7">YB25</strain>
    </source>
</reference>
<gene>
    <name evidence="7" type="ORF">LU635_03045</name>
</gene>
<evidence type="ECO:0000313" key="7">
    <source>
        <dbReference type="EMBL" id="MCG9970601.1"/>
    </source>
</evidence>
<evidence type="ECO:0000313" key="8">
    <source>
        <dbReference type="Proteomes" id="UP001139344"/>
    </source>
</evidence>
<dbReference type="Gene3D" id="2.60.40.1180">
    <property type="entry name" value="Golgi alpha-mannosidase II"/>
    <property type="match status" value="2"/>
</dbReference>
<dbReference type="InterPro" id="IPR013780">
    <property type="entry name" value="Glyco_hydro_b"/>
</dbReference>
<protein>
    <submittedName>
        <fullName evidence="7">Glycoside hydrolase family 31 protein</fullName>
    </submittedName>
</protein>
<dbReference type="InterPro" id="IPR000322">
    <property type="entry name" value="Glyco_hydro_31_TIM"/>
</dbReference>
<dbReference type="Proteomes" id="UP001139344">
    <property type="component" value="Unassembled WGS sequence"/>
</dbReference>
<evidence type="ECO:0000259" key="5">
    <source>
        <dbReference type="Pfam" id="PF17137"/>
    </source>
</evidence>
<dbReference type="Pfam" id="PF01055">
    <property type="entry name" value="Glyco_hydro_31_2nd"/>
    <property type="match status" value="1"/>
</dbReference>
<dbReference type="PANTHER" id="PTHR22762:SF166">
    <property type="entry name" value="ALPHA-GLUCOSIDASE"/>
    <property type="match status" value="1"/>
</dbReference>
<name>A0A9X1UUZ7_9FLAO</name>
<comment type="similarity">
    <text evidence="1 2">Belongs to the glycosyl hydrolase 31 family.</text>
</comment>
<comment type="caution">
    <text evidence="7">The sequence shown here is derived from an EMBL/GenBank/DDBJ whole genome shotgun (WGS) entry which is preliminary data.</text>
</comment>
<dbReference type="CDD" id="cd14752">
    <property type="entry name" value="GH31_N"/>
    <property type="match status" value="1"/>
</dbReference>
<feature type="domain" description="DUF5110" evidence="5">
    <location>
        <begin position="702"/>
        <end position="774"/>
    </location>
</feature>
<evidence type="ECO:0000259" key="4">
    <source>
        <dbReference type="Pfam" id="PF13802"/>
    </source>
</evidence>
<dbReference type="SUPFAM" id="SSF51445">
    <property type="entry name" value="(Trans)glycosidases"/>
    <property type="match status" value="1"/>
</dbReference>
<dbReference type="GO" id="GO:0005975">
    <property type="term" value="P:carbohydrate metabolic process"/>
    <property type="evidence" value="ECO:0007669"/>
    <property type="project" value="InterPro"/>
</dbReference>
<dbReference type="InterPro" id="IPR048395">
    <property type="entry name" value="Glyco_hydro_31_C"/>
</dbReference>
<dbReference type="GO" id="GO:0004553">
    <property type="term" value="F:hydrolase activity, hydrolyzing O-glycosyl compounds"/>
    <property type="evidence" value="ECO:0007669"/>
    <property type="project" value="InterPro"/>
</dbReference>
<dbReference type="Pfam" id="PF13802">
    <property type="entry name" value="Gal_mutarotas_2"/>
    <property type="match status" value="1"/>
</dbReference>
<dbReference type="InterPro" id="IPR017853">
    <property type="entry name" value="GH"/>
</dbReference>